<dbReference type="PANTHER" id="PTHR45339">
    <property type="entry name" value="HYBRID SIGNAL TRANSDUCTION HISTIDINE KINASE J"/>
    <property type="match status" value="1"/>
</dbReference>
<comment type="subcellular location">
    <subcellularLocation>
        <location evidence="2">Membrane</location>
    </subcellularLocation>
</comment>
<sequence>MSKWHQTTLMSQLGIRKRVFIGFASLALISLFIVIVNLFSLTNVEKLFNDYTKSISYTRLMSEVEADIIELNRKILVFRITDSQSSITDIQRLLKSLKTSIHSLSVSSESSEESAAIYPKFTDSLENLYEKTAKLNDERMVLKQLHTQLEQQFSSVYNMLDTMTKQHKKSEEVILLYEIRSSIAFAQNQIIQYFQSRTNKTRLNFVDTFNQAKTDIAVYSELASTSEKERQLIINLNNQLDTIKNTFFRTIQADRNFIFLVNVVIAGEASELKSLSVQLKDYSIERQTALFSSTNNNLELYKFIAFIGSFFLMAIALMISGRVSRAITVPISDISKTFEDISAGRETLSIPGIDRHDEIGKLARSATLFKQSADETKRLLKETEELAEELSLREVELELAAKKANSAADAKSAFLANMSHEIRTPMNGILGMINLLSDTQLTEKQHQFAHNIKISAESLMRIINDILDYSKIESGKLSIEETAFNLEKLISDIGRVVEPNAHNKGLQVLCPANAIENVQIISDPIRLRQILLNLLSNAVKFTESGSVELMIDIKSVDDNSLNLDFSVTDTGIGISEKELTNLFERFSQLDSASTRKAGGTGLGLAISAELVSMLGGKLEVDSTVGAGSHFYFTITVKKDKVLPPRVLTTKFTQFFAYTSNEKLSTYLESLFSKWGNHLHITSSLLLIETTVREEDTDVVLMVDSAMLNHINENKLKQLKSKNIKIILLSSLADDLSHSLIGDLSDITVIKPISASELFNASRLLSEQLIEQHELSNHTPADSLSLPTFSSSKVLLVEDDEINQMVASGILEKYGMTADIAENGAVALNKLREKQYDIVFMDCMMPVMDGFTATQQLRSGQAGEFNLSTPVIALTADVMEGVKEKCLSAGMSDYITKPIMPNTLLDILQKWL</sequence>
<evidence type="ECO:0000313" key="15">
    <source>
        <dbReference type="Proteomes" id="UP001501476"/>
    </source>
</evidence>
<dbReference type="CDD" id="cd17546">
    <property type="entry name" value="REC_hyHK_CKI1_RcsC-like"/>
    <property type="match status" value="1"/>
</dbReference>
<dbReference type="SUPFAM" id="SSF55874">
    <property type="entry name" value="ATPase domain of HSP90 chaperone/DNA topoisomerase II/histidine kinase"/>
    <property type="match status" value="1"/>
</dbReference>
<feature type="coiled-coil region" evidence="9">
    <location>
        <begin position="373"/>
        <end position="400"/>
    </location>
</feature>
<keyword evidence="10" id="KW-0812">Transmembrane</keyword>
<dbReference type="SMART" id="SM00448">
    <property type="entry name" value="REC"/>
    <property type="match status" value="1"/>
</dbReference>
<dbReference type="InterPro" id="IPR001789">
    <property type="entry name" value="Sig_transdc_resp-reg_receiver"/>
</dbReference>
<dbReference type="SMART" id="SM00304">
    <property type="entry name" value="HAMP"/>
    <property type="match status" value="1"/>
</dbReference>
<feature type="domain" description="Histidine kinase" evidence="11">
    <location>
        <begin position="417"/>
        <end position="638"/>
    </location>
</feature>
<evidence type="ECO:0000259" key="11">
    <source>
        <dbReference type="PROSITE" id="PS50109"/>
    </source>
</evidence>
<evidence type="ECO:0000256" key="3">
    <source>
        <dbReference type="ARBA" id="ARBA00012438"/>
    </source>
</evidence>
<keyword evidence="6" id="KW-0418">Kinase</keyword>
<dbReference type="Pfam" id="PF00512">
    <property type="entry name" value="HisKA"/>
    <property type="match status" value="1"/>
</dbReference>
<dbReference type="InterPro" id="IPR003594">
    <property type="entry name" value="HATPase_dom"/>
</dbReference>
<dbReference type="InterPro" id="IPR011006">
    <property type="entry name" value="CheY-like_superfamily"/>
</dbReference>
<feature type="transmembrane region" description="Helical" evidence="10">
    <location>
        <begin position="20"/>
        <end position="39"/>
    </location>
</feature>
<keyword evidence="10" id="KW-0472">Membrane</keyword>
<dbReference type="InterPro" id="IPR003661">
    <property type="entry name" value="HisK_dim/P_dom"/>
</dbReference>
<dbReference type="InterPro" id="IPR004358">
    <property type="entry name" value="Sig_transdc_His_kin-like_C"/>
</dbReference>
<evidence type="ECO:0000256" key="9">
    <source>
        <dbReference type="SAM" id="Coils"/>
    </source>
</evidence>
<evidence type="ECO:0000256" key="4">
    <source>
        <dbReference type="ARBA" id="ARBA00022553"/>
    </source>
</evidence>
<organism evidence="14 15">
    <name type="scientific">Methylophaga marina</name>
    <dbReference type="NCBI Taxonomy" id="45495"/>
    <lineage>
        <taxon>Bacteria</taxon>
        <taxon>Pseudomonadati</taxon>
        <taxon>Pseudomonadota</taxon>
        <taxon>Gammaproteobacteria</taxon>
        <taxon>Thiotrichales</taxon>
        <taxon>Piscirickettsiaceae</taxon>
        <taxon>Methylophaga</taxon>
    </lineage>
</organism>
<evidence type="ECO:0000259" key="12">
    <source>
        <dbReference type="PROSITE" id="PS50110"/>
    </source>
</evidence>
<dbReference type="InterPro" id="IPR036097">
    <property type="entry name" value="HisK_dim/P_sf"/>
</dbReference>
<dbReference type="SUPFAM" id="SSF47384">
    <property type="entry name" value="Homodimeric domain of signal transducing histidine kinase"/>
    <property type="match status" value="1"/>
</dbReference>
<dbReference type="PANTHER" id="PTHR45339:SF1">
    <property type="entry name" value="HYBRID SIGNAL TRANSDUCTION HISTIDINE KINASE J"/>
    <property type="match status" value="1"/>
</dbReference>
<dbReference type="Gene3D" id="3.30.565.10">
    <property type="entry name" value="Histidine kinase-like ATPase, C-terminal domain"/>
    <property type="match status" value="1"/>
</dbReference>
<evidence type="ECO:0000256" key="5">
    <source>
        <dbReference type="ARBA" id="ARBA00022679"/>
    </source>
</evidence>
<keyword evidence="10" id="KW-1133">Transmembrane helix</keyword>
<dbReference type="PROSITE" id="PS50110">
    <property type="entry name" value="RESPONSE_REGULATORY"/>
    <property type="match status" value="1"/>
</dbReference>
<comment type="caution">
    <text evidence="14">The sequence shown here is derived from an EMBL/GenBank/DDBJ whole genome shotgun (WGS) entry which is preliminary data.</text>
</comment>
<dbReference type="RefSeq" id="WP_343749615.1">
    <property type="nucleotide sequence ID" value="NZ_BAAADG010000004.1"/>
</dbReference>
<dbReference type="PROSITE" id="PS50109">
    <property type="entry name" value="HIS_KIN"/>
    <property type="match status" value="1"/>
</dbReference>
<dbReference type="PROSITE" id="PS50885">
    <property type="entry name" value="HAMP"/>
    <property type="match status" value="1"/>
</dbReference>
<keyword evidence="7" id="KW-0902">Two-component regulatory system</keyword>
<keyword evidence="5" id="KW-0808">Transferase</keyword>
<dbReference type="InterPro" id="IPR005467">
    <property type="entry name" value="His_kinase_dom"/>
</dbReference>
<evidence type="ECO:0000256" key="2">
    <source>
        <dbReference type="ARBA" id="ARBA00004370"/>
    </source>
</evidence>
<gene>
    <name evidence="14" type="ORF">GCM10008964_13270</name>
</gene>
<dbReference type="SUPFAM" id="SSF158472">
    <property type="entry name" value="HAMP domain-like"/>
    <property type="match status" value="1"/>
</dbReference>
<protein>
    <recommendedName>
        <fullName evidence="3">histidine kinase</fullName>
        <ecNumber evidence="3">2.7.13.3</ecNumber>
    </recommendedName>
</protein>
<dbReference type="Pfam" id="PF00672">
    <property type="entry name" value="HAMP"/>
    <property type="match status" value="1"/>
</dbReference>
<dbReference type="Gene3D" id="1.10.287.130">
    <property type="match status" value="1"/>
</dbReference>
<dbReference type="SUPFAM" id="SSF52172">
    <property type="entry name" value="CheY-like"/>
    <property type="match status" value="1"/>
</dbReference>
<dbReference type="InterPro" id="IPR003660">
    <property type="entry name" value="HAMP_dom"/>
</dbReference>
<feature type="domain" description="Response regulatory" evidence="12">
    <location>
        <begin position="792"/>
        <end position="911"/>
    </location>
</feature>
<keyword evidence="9" id="KW-0175">Coiled coil</keyword>
<keyword evidence="15" id="KW-1185">Reference proteome</keyword>
<evidence type="ECO:0000313" key="14">
    <source>
        <dbReference type="EMBL" id="GAA0223038.1"/>
    </source>
</evidence>
<dbReference type="CDD" id="cd00082">
    <property type="entry name" value="HisKA"/>
    <property type="match status" value="1"/>
</dbReference>
<evidence type="ECO:0000256" key="10">
    <source>
        <dbReference type="SAM" id="Phobius"/>
    </source>
</evidence>
<dbReference type="EC" id="2.7.13.3" evidence="3"/>
<dbReference type="InterPro" id="IPR036890">
    <property type="entry name" value="HATPase_C_sf"/>
</dbReference>
<dbReference type="Gene3D" id="3.40.50.2300">
    <property type="match status" value="1"/>
</dbReference>
<dbReference type="SMART" id="SM00388">
    <property type="entry name" value="HisKA"/>
    <property type="match status" value="1"/>
</dbReference>
<evidence type="ECO:0000256" key="7">
    <source>
        <dbReference type="ARBA" id="ARBA00023012"/>
    </source>
</evidence>
<feature type="modified residue" description="4-aspartylphosphate" evidence="8">
    <location>
        <position position="841"/>
    </location>
</feature>
<dbReference type="EMBL" id="BAAADG010000004">
    <property type="protein sequence ID" value="GAA0223038.1"/>
    <property type="molecule type" value="Genomic_DNA"/>
</dbReference>
<dbReference type="PRINTS" id="PR00344">
    <property type="entry name" value="BCTRLSENSOR"/>
</dbReference>
<reference evidence="14 15" key="1">
    <citation type="journal article" date="2019" name="Int. J. Syst. Evol. Microbiol.">
        <title>The Global Catalogue of Microorganisms (GCM) 10K type strain sequencing project: providing services to taxonomists for standard genome sequencing and annotation.</title>
        <authorList>
            <consortium name="The Broad Institute Genomics Platform"/>
            <consortium name="The Broad Institute Genome Sequencing Center for Infectious Disease"/>
            <person name="Wu L."/>
            <person name="Ma J."/>
        </authorList>
    </citation>
    <scope>NUCLEOTIDE SEQUENCE [LARGE SCALE GENOMIC DNA]</scope>
    <source>
        <strain evidence="14 15">JCM 6886</strain>
    </source>
</reference>
<feature type="coiled-coil region" evidence="9">
    <location>
        <begin position="125"/>
        <end position="152"/>
    </location>
</feature>
<evidence type="ECO:0000256" key="6">
    <source>
        <dbReference type="ARBA" id="ARBA00022777"/>
    </source>
</evidence>
<dbReference type="CDD" id="cd16922">
    <property type="entry name" value="HATPase_EvgS-ArcB-TorS-like"/>
    <property type="match status" value="1"/>
</dbReference>
<evidence type="ECO:0000256" key="8">
    <source>
        <dbReference type="PROSITE-ProRule" id="PRU00169"/>
    </source>
</evidence>
<dbReference type="Pfam" id="PF02518">
    <property type="entry name" value="HATPase_c"/>
    <property type="match status" value="1"/>
</dbReference>
<comment type="catalytic activity">
    <reaction evidence="1">
        <text>ATP + protein L-histidine = ADP + protein N-phospho-L-histidine.</text>
        <dbReference type="EC" id="2.7.13.3"/>
    </reaction>
</comment>
<feature type="domain" description="HAMP" evidence="13">
    <location>
        <begin position="325"/>
        <end position="378"/>
    </location>
</feature>
<evidence type="ECO:0000256" key="1">
    <source>
        <dbReference type="ARBA" id="ARBA00000085"/>
    </source>
</evidence>
<evidence type="ECO:0000259" key="13">
    <source>
        <dbReference type="PROSITE" id="PS50885"/>
    </source>
</evidence>
<dbReference type="Pfam" id="PF00072">
    <property type="entry name" value="Response_reg"/>
    <property type="match status" value="1"/>
</dbReference>
<name>A0ABN0TJ74_9GAMM</name>
<accession>A0ABN0TJ74</accession>
<dbReference type="Proteomes" id="UP001501476">
    <property type="component" value="Unassembled WGS sequence"/>
</dbReference>
<dbReference type="Gene3D" id="1.10.8.500">
    <property type="entry name" value="HAMP domain in histidine kinase"/>
    <property type="match status" value="1"/>
</dbReference>
<proteinExistence type="predicted"/>
<keyword evidence="4 8" id="KW-0597">Phosphoprotein</keyword>
<dbReference type="SMART" id="SM00387">
    <property type="entry name" value="HATPase_c"/>
    <property type="match status" value="1"/>
</dbReference>
<dbReference type="CDD" id="cd06225">
    <property type="entry name" value="HAMP"/>
    <property type="match status" value="1"/>
</dbReference>